<sequence length="52" mass="6185">MLRAPRQLALDKFFLFQERTKRTKKSFTTSSVHLQKQELQFLSFIFFGGLFA</sequence>
<dbReference type="EMBL" id="JAINDJ010000003">
    <property type="protein sequence ID" value="KAG9452765.1"/>
    <property type="molecule type" value="Genomic_DNA"/>
</dbReference>
<reference evidence="1 2" key="1">
    <citation type="submission" date="2021-07" db="EMBL/GenBank/DDBJ databases">
        <title>The Aristolochia fimbriata genome: insights into angiosperm evolution, floral development and chemical biosynthesis.</title>
        <authorList>
            <person name="Jiao Y."/>
        </authorList>
    </citation>
    <scope>NUCLEOTIDE SEQUENCE [LARGE SCALE GENOMIC DNA]</scope>
    <source>
        <strain evidence="1">IBCAS-2021</strain>
        <tissue evidence="1">Leaf</tissue>
    </source>
</reference>
<accession>A0AAV7EV46</accession>
<keyword evidence="2" id="KW-1185">Reference proteome</keyword>
<evidence type="ECO:0000313" key="2">
    <source>
        <dbReference type="Proteomes" id="UP000825729"/>
    </source>
</evidence>
<comment type="caution">
    <text evidence="1">The sequence shown here is derived from an EMBL/GenBank/DDBJ whole genome shotgun (WGS) entry which is preliminary data.</text>
</comment>
<name>A0AAV7EV46_ARIFI</name>
<gene>
    <name evidence="1" type="ORF">H6P81_005669</name>
</gene>
<dbReference type="AlphaFoldDB" id="A0AAV7EV46"/>
<dbReference type="Proteomes" id="UP000825729">
    <property type="component" value="Unassembled WGS sequence"/>
</dbReference>
<organism evidence="1 2">
    <name type="scientific">Aristolochia fimbriata</name>
    <name type="common">White veined hardy Dutchman's pipe vine</name>
    <dbReference type="NCBI Taxonomy" id="158543"/>
    <lineage>
        <taxon>Eukaryota</taxon>
        <taxon>Viridiplantae</taxon>
        <taxon>Streptophyta</taxon>
        <taxon>Embryophyta</taxon>
        <taxon>Tracheophyta</taxon>
        <taxon>Spermatophyta</taxon>
        <taxon>Magnoliopsida</taxon>
        <taxon>Magnoliidae</taxon>
        <taxon>Piperales</taxon>
        <taxon>Aristolochiaceae</taxon>
        <taxon>Aristolochia</taxon>
    </lineage>
</organism>
<protein>
    <submittedName>
        <fullName evidence="1">Uncharacterized protein</fullName>
    </submittedName>
</protein>
<evidence type="ECO:0000313" key="1">
    <source>
        <dbReference type="EMBL" id="KAG9452765.1"/>
    </source>
</evidence>
<proteinExistence type="predicted"/>